<protein>
    <recommendedName>
        <fullName evidence="4">DUF2232 domain-containing protein</fullName>
    </recommendedName>
</protein>
<feature type="transmembrane region" description="Helical" evidence="1">
    <location>
        <begin position="142"/>
        <end position="161"/>
    </location>
</feature>
<sequence length="193" mass="22009">MELVLIMLFIPTILAIGLAIVKFGFFFSLLITVGFDICFIFVGSIAVIDPYMGKIAGGKFGNGLLNIIFAIIVLCIYFVLLFFLRDSKKLKPLFYAWNLGLSVYGGYYLYEIIMYCLLKVLGANATTTVIPIFKWTILNKGIYYFLILIVSGIIMNLRLSFLSQVDEKEETEDEEIQNYNDKNNTYVTFKKSK</sequence>
<keyword evidence="1" id="KW-0812">Transmembrane</keyword>
<feature type="transmembrane region" description="Helical" evidence="1">
    <location>
        <begin position="60"/>
        <end position="84"/>
    </location>
</feature>
<dbReference type="Proteomes" id="UP000823123">
    <property type="component" value="Unassembled WGS sequence"/>
</dbReference>
<keyword evidence="3" id="KW-1185">Reference proteome</keyword>
<evidence type="ECO:0000313" key="3">
    <source>
        <dbReference type="Proteomes" id="UP000823123"/>
    </source>
</evidence>
<dbReference type="RefSeq" id="WP_201275721.1">
    <property type="nucleotide sequence ID" value="NZ_JACVDA010000014.1"/>
</dbReference>
<evidence type="ECO:0000256" key="1">
    <source>
        <dbReference type="SAM" id="Phobius"/>
    </source>
</evidence>
<dbReference type="EMBL" id="JACVDA010000014">
    <property type="protein sequence ID" value="MBK1468821.1"/>
    <property type="molecule type" value="Genomic_DNA"/>
</dbReference>
<accession>A0ABS1C9P1</accession>
<organism evidence="2 3">
    <name type="scientific">Parvimonas parva</name>
    <dbReference type="NCBI Taxonomy" id="2769485"/>
    <lineage>
        <taxon>Bacteria</taxon>
        <taxon>Bacillati</taxon>
        <taxon>Bacillota</taxon>
        <taxon>Tissierellia</taxon>
        <taxon>Tissierellales</taxon>
        <taxon>Peptoniphilaceae</taxon>
        <taxon>Parvimonas</taxon>
    </lineage>
</organism>
<evidence type="ECO:0000313" key="2">
    <source>
        <dbReference type="EMBL" id="MBK1468821.1"/>
    </source>
</evidence>
<name>A0ABS1C9P1_9FIRM</name>
<gene>
    <name evidence="2" type="ORF">IBJ83_05760</name>
</gene>
<proteinExistence type="predicted"/>
<keyword evidence="1" id="KW-0472">Membrane</keyword>
<reference evidence="2 3" key="1">
    <citation type="submission" date="2020-09" db="EMBL/GenBank/DDBJ databases">
        <title>Parvimonas S3374 sp. nov.</title>
        <authorList>
            <person name="Buhl M."/>
        </authorList>
    </citation>
    <scope>NUCLEOTIDE SEQUENCE [LARGE SCALE GENOMIC DNA]</scope>
    <source>
        <strain evidence="2 3">S3374</strain>
    </source>
</reference>
<evidence type="ECO:0008006" key="4">
    <source>
        <dbReference type="Google" id="ProtNLM"/>
    </source>
</evidence>
<feature type="transmembrane region" description="Helical" evidence="1">
    <location>
        <begin position="25"/>
        <end position="48"/>
    </location>
</feature>
<comment type="caution">
    <text evidence="2">The sequence shown here is derived from an EMBL/GenBank/DDBJ whole genome shotgun (WGS) entry which is preliminary data.</text>
</comment>
<keyword evidence="1" id="KW-1133">Transmembrane helix</keyword>